<evidence type="ECO:0000256" key="1">
    <source>
        <dbReference type="SAM" id="MobiDB-lite"/>
    </source>
</evidence>
<comment type="caution">
    <text evidence="2">The sequence shown here is derived from an EMBL/GenBank/DDBJ whole genome shotgun (WGS) entry which is preliminary data.</text>
</comment>
<dbReference type="AlphaFoldDB" id="A0A4Z1T5N2"/>
<name>A0A4Z1T5N2_GIAMU</name>
<sequence length="175" mass="19459">MSGPPRSPPTCCLTSEPVVHDRRELRAPCVPGGPCTYPVSCPPLARELVHACTGGSSRRRVARVSETRTCHRVLPTQVVWMFQDPWITWTEPFWHIGLPARTYEKSSRAVGYTPLLTRVLCRSDGDDQDETLVNPESESPGPTEATSPCPDGTRYSGLTRLLHASVVLWPSEWLH</sequence>
<keyword evidence="3" id="KW-1185">Reference proteome</keyword>
<gene>
    <name evidence="2" type="ORF">GMRT_11367</name>
</gene>
<evidence type="ECO:0000313" key="3">
    <source>
        <dbReference type="Proteomes" id="UP000315496"/>
    </source>
</evidence>
<proteinExistence type="predicted"/>
<dbReference type="Proteomes" id="UP000315496">
    <property type="component" value="Chromosome 1"/>
</dbReference>
<protein>
    <submittedName>
        <fullName evidence="2">Uncharacterized protein</fullName>
    </submittedName>
</protein>
<dbReference type="EMBL" id="VDLU01000001">
    <property type="protein sequence ID" value="TNJ29363.1"/>
    <property type="molecule type" value="Genomic_DNA"/>
</dbReference>
<feature type="region of interest" description="Disordered" evidence="1">
    <location>
        <begin position="126"/>
        <end position="150"/>
    </location>
</feature>
<accession>A0A4Z1T5N2</accession>
<evidence type="ECO:0000313" key="2">
    <source>
        <dbReference type="EMBL" id="TNJ29363.1"/>
    </source>
</evidence>
<reference evidence="2 3" key="1">
    <citation type="submission" date="2019-05" db="EMBL/GenBank/DDBJ databases">
        <title>The compact genome of Giardia muris reveals important steps in the evolution of intestinal protozoan parasites.</title>
        <authorList>
            <person name="Xu F."/>
            <person name="Jimenez-Gonzalez A."/>
            <person name="Einarsson E."/>
            <person name="Astvaldsson A."/>
            <person name="Peirasmaki D."/>
            <person name="Eckmann L."/>
            <person name="Andersson J.O."/>
            <person name="Svard S.G."/>
            <person name="Jerlstrom-Hultqvist J."/>
        </authorList>
    </citation>
    <scope>NUCLEOTIDE SEQUENCE [LARGE SCALE GENOMIC DNA]</scope>
    <source>
        <strain evidence="2 3">Roberts-Thomson</strain>
    </source>
</reference>
<organism evidence="2 3">
    <name type="scientific">Giardia muris</name>
    <dbReference type="NCBI Taxonomy" id="5742"/>
    <lineage>
        <taxon>Eukaryota</taxon>
        <taxon>Metamonada</taxon>
        <taxon>Diplomonadida</taxon>
        <taxon>Hexamitidae</taxon>
        <taxon>Giardiinae</taxon>
        <taxon>Giardia</taxon>
    </lineage>
</organism>
<dbReference type="VEuPathDB" id="GiardiaDB:GMRT_11367"/>